<dbReference type="AlphaFoldDB" id="A0AAV7T5B7"/>
<keyword evidence="2" id="KW-1133">Transmembrane helix</keyword>
<organism evidence="3 4">
    <name type="scientific">Pleurodeles waltl</name>
    <name type="common">Iberian ribbed newt</name>
    <dbReference type="NCBI Taxonomy" id="8319"/>
    <lineage>
        <taxon>Eukaryota</taxon>
        <taxon>Metazoa</taxon>
        <taxon>Chordata</taxon>
        <taxon>Craniata</taxon>
        <taxon>Vertebrata</taxon>
        <taxon>Euteleostomi</taxon>
        <taxon>Amphibia</taxon>
        <taxon>Batrachia</taxon>
        <taxon>Caudata</taxon>
        <taxon>Salamandroidea</taxon>
        <taxon>Salamandridae</taxon>
        <taxon>Pleurodelinae</taxon>
        <taxon>Pleurodeles</taxon>
    </lineage>
</organism>
<evidence type="ECO:0000256" key="2">
    <source>
        <dbReference type="SAM" id="Phobius"/>
    </source>
</evidence>
<keyword evidence="4" id="KW-1185">Reference proteome</keyword>
<feature type="compositionally biased region" description="Polar residues" evidence="1">
    <location>
        <begin position="123"/>
        <end position="137"/>
    </location>
</feature>
<evidence type="ECO:0000313" key="3">
    <source>
        <dbReference type="EMBL" id="KAJ1171158.1"/>
    </source>
</evidence>
<keyword evidence="2" id="KW-0472">Membrane</keyword>
<accession>A0AAV7T5B7</accession>
<feature type="compositionally biased region" description="Basic residues" evidence="1">
    <location>
        <begin position="169"/>
        <end position="181"/>
    </location>
</feature>
<gene>
    <name evidence="3" type="ORF">NDU88_003029</name>
</gene>
<protein>
    <submittedName>
        <fullName evidence="3">Uncharacterized protein</fullName>
    </submittedName>
</protein>
<dbReference type="Proteomes" id="UP001066276">
    <property type="component" value="Chromosome 4_1"/>
</dbReference>
<feature type="region of interest" description="Disordered" evidence="1">
    <location>
        <begin position="123"/>
        <end position="198"/>
    </location>
</feature>
<keyword evidence="2" id="KW-0812">Transmembrane</keyword>
<dbReference type="EMBL" id="JANPWB010000007">
    <property type="protein sequence ID" value="KAJ1171158.1"/>
    <property type="molecule type" value="Genomic_DNA"/>
</dbReference>
<feature type="transmembrane region" description="Helical" evidence="2">
    <location>
        <begin position="41"/>
        <end position="66"/>
    </location>
</feature>
<sequence>MEIAHCAFNIRLERGGVCIGTTCGESGWPDRDYRRHLNYKWLQGTIGSTVSAVLFAAFLSIAVLSVDPQPRYLAHSRDGQIKLAEHRLSLVTEDSDNFPPRLSRMSSGVPSLSMVQGLSTYNSPNRGADINSGSVQNGLVDEDIPANGTGVGNGAASSACSPKSEPVVKHSKRAQKSKPKRPPVIWWFDNRPILGQPE</sequence>
<name>A0AAV7T5B7_PLEWA</name>
<evidence type="ECO:0000313" key="4">
    <source>
        <dbReference type="Proteomes" id="UP001066276"/>
    </source>
</evidence>
<proteinExistence type="predicted"/>
<comment type="caution">
    <text evidence="3">The sequence shown here is derived from an EMBL/GenBank/DDBJ whole genome shotgun (WGS) entry which is preliminary data.</text>
</comment>
<evidence type="ECO:0000256" key="1">
    <source>
        <dbReference type="SAM" id="MobiDB-lite"/>
    </source>
</evidence>
<reference evidence="3" key="1">
    <citation type="journal article" date="2022" name="bioRxiv">
        <title>Sequencing and chromosome-scale assembly of the giantPleurodeles waltlgenome.</title>
        <authorList>
            <person name="Brown T."/>
            <person name="Elewa A."/>
            <person name="Iarovenko S."/>
            <person name="Subramanian E."/>
            <person name="Araus A.J."/>
            <person name="Petzold A."/>
            <person name="Susuki M."/>
            <person name="Suzuki K.-i.T."/>
            <person name="Hayashi T."/>
            <person name="Toyoda A."/>
            <person name="Oliveira C."/>
            <person name="Osipova E."/>
            <person name="Leigh N.D."/>
            <person name="Simon A."/>
            <person name="Yun M.H."/>
        </authorList>
    </citation>
    <scope>NUCLEOTIDE SEQUENCE</scope>
    <source>
        <strain evidence="3">20211129_DDA</strain>
        <tissue evidence="3">Liver</tissue>
    </source>
</reference>